<gene>
    <name evidence="2" type="ORF">DFJ66_1422</name>
</gene>
<accession>A0A495X224</accession>
<evidence type="ECO:0000313" key="3">
    <source>
        <dbReference type="Proteomes" id="UP000272729"/>
    </source>
</evidence>
<dbReference type="Gene3D" id="3.40.50.300">
    <property type="entry name" value="P-loop containing nucleotide triphosphate hydrolases"/>
    <property type="match status" value="1"/>
</dbReference>
<protein>
    <submittedName>
        <fullName evidence="2">Putative ATPase</fullName>
    </submittedName>
</protein>
<feature type="region of interest" description="Disordered" evidence="1">
    <location>
        <begin position="1"/>
        <end position="23"/>
    </location>
</feature>
<reference evidence="2 3" key="1">
    <citation type="submission" date="2018-10" db="EMBL/GenBank/DDBJ databases">
        <title>Sequencing the genomes of 1000 actinobacteria strains.</title>
        <authorList>
            <person name="Klenk H.-P."/>
        </authorList>
    </citation>
    <scope>NUCLEOTIDE SEQUENCE [LARGE SCALE GENOMIC DNA]</scope>
    <source>
        <strain evidence="2 3">DSM 43911</strain>
    </source>
</reference>
<dbReference type="PANTHER" id="PTHR47691:SF3">
    <property type="entry name" value="HTH-TYPE TRANSCRIPTIONAL REGULATOR RV0890C-RELATED"/>
    <property type="match status" value="1"/>
</dbReference>
<name>A0A495X224_9PSEU</name>
<dbReference type="SUPFAM" id="SSF52540">
    <property type="entry name" value="P-loop containing nucleoside triphosphate hydrolases"/>
    <property type="match status" value="1"/>
</dbReference>
<dbReference type="EMBL" id="RBXR01000001">
    <property type="protein sequence ID" value="RKT68241.1"/>
    <property type="molecule type" value="Genomic_DNA"/>
</dbReference>
<keyword evidence="3" id="KW-1185">Reference proteome</keyword>
<dbReference type="AlphaFoldDB" id="A0A495X224"/>
<evidence type="ECO:0000256" key="1">
    <source>
        <dbReference type="SAM" id="MobiDB-lite"/>
    </source>
</evidence>
<dbReference type="InterPro" id="IPR027417">
    <property type="entry name" value="P-loop_NTPase"/>
</dbReference>
<proteinExistence type="predicted"/>
<comment type="caution">
    <text evidence="2">The sequence shown here is derived from an EMBL/GenBank/DDBJ whole genome shotgun (WGS) entry which is preliminary data.</text>
</comment>
<dbReference type="RefSeq" id="WP_170199178.1">
    <property type="nucleotide sequence ID" value="NZ_JBIUBA010000015.1"/>
</dbReference>
<evidence type="ECO:0000313" key="2">
    <source>
        <dbReference type="EMBL" id="RKT68241.1"/>
    </source>
</evidence>
<sequence>MTADNSILADPVGPTSPQVPVPHNLPPPVHRFVGRHRELDLLTALATAGGTGRVCVLAGPPGIGKTELAVQWAASARSLFPDGQVYVDLRAFDPVRPALDPAEAHRLVLGALHVPLSSVPTHPDDRSALLREVLDRRLLLVLDNARDSDQVRPLLPSSHGCFTVVTSRHRLDELTVHHGAAHVPVGPLRPAESVRLLAEHLSTHRVRSEHAAVARVVAACGGHPLALSVVAARAADPAESLDVVVGELESRGGGPGPTAVAAVLSLACENLPTGVRRDFRTLALHPGAEFDAAAAAAMTGGDTFRARETLRELVRCHLLGRTSSGRFAFHALTHVFAAEQASAIDPAERRTSRTALLDHQLHAADRADRLIDGRHPVPLGPCLRPELLPALATRSDALAWFTTEYDNVLAAAALARREGLDAHARQLRRTTSAFARLTGR</sequence>
<dbReference type="PANTHER" id="PTHR47691">
    <property type="entry name" value="REGULATOR-RELATED"/>
    <property type="match status" value="1"/>
</dbReference>
<organism evidence="2 3">
    <name type="scientific">Saccharothrix variisporea</name>
    <dbReference type="NCBI Taxonomy" id="543527"/>
    <lineage>
        <taxon>Bacteria</taxon>
        <taxon>Bacillati</taxon>
        <taxon>Actinomycetota</taxon>
        <taxon>Actinomycetes</taxon>
        <taxon>Pseudonocardiales</taxon>
        <taxon>Pseudonocardiaceae</taxon>
        <taxon>Saccharothrix</taxon>
    </lineage>
</organism>
<dbReference type="PRINTS" id="PR00364">
    <property type="entry name" value="DISEASERSIST"/>
</dbReference>
<dbReference type="Proteomes" id="UP000272729">
    <property type="component" value="Unassembled WGS sequence"/>
</dbReference>